<comment type="catalytic activity">
    <reaction evidence="18 19">
        <text>alpha-ribazole 5'-phosphate + adenosylcob(III)inamide-GDP = adenosylcob(III)alamin 5'-phosphate + GMP + H(+)</text>
        <dbReference type="Rhea" id="RHEA:23560"/>
        <dbReference type="ChEBI" id="CHEBI:15378"/>
        <dbReference type="ChEBI" id="CHEBI:57918"/>
        <dbReference type="ChEBI" id="CHEBI:58115"/>
        <dbReference type="ChEBI" id="CHEBI:60487"/>
        <dbReference type="ChEBI" id="CHEBI:60493"/>
        <dbReference type="EC" id="2.7.8.26"/>
    </reaction>
</comment>
<keyword evidence="11 19" id="KW-0460">Magnesium</keyword>
<evidence type="ECO:0000256" key="7">
    <source>
        <dbReference type="ARBA" id="ARBA00022475"/>
    </source>
</evidence>
<evidence type="ECO:0000313" key="21">
    <source>
        <dbReference type="Proteomes" id="UP000000268"/>
    </source>
</evidence>
<dbReference type="GO" id="GO:0008818">
    <property type="term" value="F:cobalamin 5'-phosphate synthase activity"/>
    <property type="evidence" value="ECO:0007669"/>
    <property type="project" value="UniProtKB-UniRule"/>
</dbReference>
<comment type="similarity">
    <text evidence="4 19">Belongs to the CobS family.</text>
</comment>
<comment type="cofactor">
    <cofactor evidence="1 19">
        <name>Mg(2+)</name>
        <dbReference type="ChEBI" id="CHEBI:18420"/>
    </cofactor>
</comment>
<evidence type="ECO:0000256" key="4">
    <source>
        <dbReference type="ARBA" id="ARBA00010561"/>
    </source>
</evidence>
<dbReference type="UniPathway" id="UPA00148">
    <property type="reaction ID" value="UER00238"/>
</dbReference>
<sequence>MKHILQQIGGAIAFYSCIPLPSSWPLEFERIARWAPWIGFLLGMGIGTLDYGLALGHMPDLTRSALVVALWIGLTGGLHLDGVMDTADGLAVMEPERRLTVMSDSRTGAFGVMAGTLVLLLKVCALSNLSIAHLPALVTALVWGRIAQVMAIAIFPYLKPEGNNAFHANAFQGLGDLWPSVIGVFAIAVCQYYGFPLAWPSVLGGILMASSLSLGISYWFYYQFKGMTGDVYGAIVEWTEALILCCLTLV</sequence>
<dbReference type="STRING" id="329726.AM1_1704"/>
<keyword evidence="21" id="KW-1185">Reference proteome</keyword>
<feature type="transmembrane region" description="Helical" evidence="19">
    <location>
        <begin position="65"/>
        <end position="87"/>
    </location>
</feature>
<gene>
    <name evidence="19 20" type="primary">cobS</name>
    <name evidence="20" type="ordered locus">AM1_1704</name>
</gene>
<name>B0CB86_ACAM1</name>
<evidence type="ECO:0000313" key="20">
    <source>
        <dbReference type="EMBL" id="ABW26725.1"/>
    </source>
</evidence>
<evidence type="ECO:0000256" key="18">
    <source>
        <dbReference type="ARBA" id="ARBA00049504"/>
    </source>
</evidence>
<evidence type="ECO:0000256" key="19">
    <source>
        <dbReference type="HAMAP-Rule" id="MF_00719"/>
    </source>
</evidence>
<dbReference type="InterPro" id="IPR003805">
    <property type="entry name" value="CobS"/>
</dbReference>
<evidence type="ECO:0000256" key="1">
    <source>
        <dbReference type="ARBA" id="ARBA00001946"/>
    </source>
</evidence>
<reference evidence="20 21" key="1">
    <citation type="journal article" date="2008" name="Proc. Natl. Acad. Sci. U.S.A.">
        <title>Niche adaptation and genome expansion in the chlorophyll d-producing cyanobacterium Acaryochloris marina.</title>
        <authorList>
            <person name="Swingley W.D."/>
            <person name="Chen M."/>
            <person name="Cheung P.C."/>
            <person name="Conrad A.L."/>
            <person name="Dejesa L.C."/>
            <person name="Hao J."/>
            <person name="Honchak B.M."/>
            <person name="Karbach L.E."/>
            <person name="Kurdoglu A."/>
            <person name="Lahiri S."/>
            <person name="Mastrian S.D."/>
            <person name="Miyashita H."/>
            <person name="Page L."/>
            <person name="Ramakrishna P."/>
            <person name="Satoh S."/>
            <person name="Sattley W.M."/>
            <person name="Shimada Y."/>
            <person name="Taylor H.L."/>
            <person name="Tomo T."/>
            <person name="Tsuchiya T."/>
            <person name="Wang Z.T."/>
            <person name="Raymond J."/>
            <person name="Mimuro M."/>
            <person name="Blankenship R.E."/>
            <person name="Touchman J.W."/>
        </authorList>
    </citation>
    <scope>NUCLEOTIDE SEQUENCE [LARGE SCALE GENOMIC DNA]</scope>
    <source>
        <strain evidence="21">MBIC 11017</strain>
    </source>
</reference>
<dbReference type="EMBL" id="CP000828">
    <property type="protein sequence ID" value="ABW26725.1"/>
    <property type="molecule type" value="Genomic_DNA"/>
</dbReference>
<evidence type="ECO:0000256" key="5">
    <source>
        <dbReference type="ARBA" id="ARBA00013200"/>
    </source>
</evidence>
<dbReference type="GO" id="GO:0009236">
    <property type="term" value="P:cobalamin biosynthetic process"/>
    <property type="evidence" value="ECO:0007669"/>
    <property type="project" value="UniProtKB-UniRule"/>
</dbReference>
<feature type="transmembrane region" description="Helical" evidence="19">
    <location>
        <begin position="34"/>
        <end position="53"/>
    </location>
</feature>
<dbReference type="RefSeq" id="WP_012162242.1">
    <property type="nucleotide sequence ID" value="NC_009925.1"/>
</dbReference>
<accession>B0CB86</accession>
<keyword evidence="10 19" id="KW-0812">Transmembrane</keyword>
<dbReference type="EC" id="2.7.8.26" evidence="5 19"/>
<evidence type="ECO:0000256" key="2">
    <source>
        <dbReference type="ARBA" id="ARBA00004651"/>
    </source>
</evidence>
<dbReference type="Pfam" id="PF02654">
    <property type="entry name" value="CobS"/>
    <property type="match status" value="1"/>
</dbReference>
<keyword evidence="9 19" id="KW-0808">Transferase</keyword>
<dbReference type="PANTHER" id="PTHR34148">
    <property type="entry name" value="ADENOSYLCOBINAMIDE-GDP RIBAZOLETRANSFERASE"/>
    <property type="match status" value="1"/>
</dbReference>
<comment type="function">
    <text evidence="14 19">Joins adenosylcobinamide-GDP and alpha-ribazole to generate adenosylcobalamin (Ado-cobalamin). Also synthesizes adenosylcobalamin 5'-phosphate from adenosylcobinamide-GDP and alpha-ribazole 5'-phosphate.</text>
</comment>
<keyword evidence="8 19" id="KW-0169">Cobalamin biosynthesis</keyword>
<dbReference type="GO" id="GO:0005886">
    <property type="term" value="C:plasma membrane"/>
    <property type="evidence" value="ECO:0007669"/>
    <property type="project" value="UniProtKB-SubCell"/>
</dbReference>
<evidence type="ECO:0000256" key="10">
    <source>
        <dbReference type="ARBA" id="ARBA00022692"/>
    </source>
</evidence>
<dbReference type="GO" id="GO:0051073">
    <property type="term" value="F:adenosylcobinamide-GDP ribazoletransferase activity"/>
    <property type="evidence" value="ECO:0007669"/>
    <property type="project" value="UniProtKB-UniRule"/>
</dbReference>
<keyword evidence="7 19" id="KW-1003">Cell membrane</keyword>
<comment type="subcellular location">
    <subcellularLocation>
        <location evidence="19">Cell inner membrane</location>
        <topology evidence="19">Multi-pass membrane protein</topology>
    </subcellularLocation>
    <subcellularLocation>
        <location evidence="2">Cell membrane</location>
        <topology evidence="2">Multi-pass membrane protein</topology>
    </subcellularLocation>
</comment>
<evidence type="ECO:0000256" key="9">
    <source>
        <dbReference type="ARBA" id="ARBA00022679"/>
    </source>
</evidence>
<evidence type="ECO:0000256" key="6">
    <source>
        <dbReference type="ARBA" id="ARBA00015850"/>
    </source>
</evidence>
<keyword evidence="19" id="KW-0997">Cell inner membrane</keyword>
<dbReference type="OrthoDB" id="9794626at2"/>
<evidence type="ECO:0000256" key="17">
    <source>
        <dbReference type="ARBA" id="ARBA00048623"/>
    </source>
</evidence>
<feature type="transmembrane region" description="Helical" evidence="19">
    <location>
        <begin position="107"/>
        <end position="125"/>
    </location>
</feature>
<dbReference type="PANTHER" id="PTHR34148:SF1">
    <property type="entry name" value="ADENOSYLCOBINAMIDE-GDP RIBAZOLETRANSFERASE"/>
    <property type="match status" value="1"/>
</dbReference>
<protein>
    <recommendedName>
        <fullName evidence="6 19">Adenosylcobinamide-GDP ribazoletransferase</fullName>
        <ecNumber evidence="5 19">2.7.8.26</ecNumber>
    </recommendedName>
    <alternativeName>
        <fullName evidence="16 19">Cobalamin synthase</fullName>
    </alternativeName>
    <alternativeName>
        <fullName evidence="15 19">Cobalamin-5'-phosphate synthase</fullName>
    </alternativeName>
</protein>
<keyword evidence="13 19" id="KW-0472">Membrane</keyword>
<evidence type="ECO:0000256" key="8">
    <source>
        <dbReference type="ARBA" id="ARBA00022573"/>
    </source>
</evidence>
<dbReference type="PROSITE" id="PS51257">
    <property type="entry name" value="PROKAR_LIPOPROTEIN"/>
    <property type="match status" value="1"/>
</dbReference>
<evidence type="ECO:0000256" key="3">
    <source>
        <dbReference type="ARBA" id="ARBA00004663"/>
    </source>
</evidence>
<feature type="transmembrane region" description="Helical" evidence="19">
    <location>
        <begin position="177"/>
        <end position="195"/>
    </location>
</feature>
<keyword evidence="12 19" id="KW-1133">Transmembrane helix</keyword>
<comment type="catalytic activity">
    <reaction evidence="17 19">
        <text>alpha-ribazole + adenosylcob(III)inamide-GDP = adenosylcob(III)alamin + GMP + H(+)</text>
        <dbReference type="Rhea" id="RHEA:16049"/>
        <dbReference type="ChEBI" id="CHEBI:10329"/>
        <dbReference type="ChEBI" id="CHEBI:15378"/>
        <dbReference type="ChEBI" id="CHEBI:18408"/>
        <dbReference type="ChEBI" id="CHEBI:58115"/>
        <dbReference type="ChEBI" id="CHEBI:60487"/>
        <dbReference type="EC" id="2.7.8.26"/>
    </reaction>
</comment>
<evidence type="ECO:0000256" key="16">
    <source>
        <dbReference type="ARBA" id="ARBA00032853"/>
    </source>
</evidence>
<evidence type="ECO:0000256" key="15">
    <source>
        <dbReference type="ARBA" id="ARBA00032605"/>
    </source>
</evidence>
<feature type="transmembrane region" description="Helical" evidence="19">
    <location>
        <begin position="202"/>
        <end position="221"/>
    </location>
</feature>
<comment type="pathway">
    <text evidence="3 19">Cofactor biosynthesis; adenosylcobalamin biosynthesis; adenosylcobalamin from cob(II)yrinate a,c-diamide: step 7/7.</text>
</comment>
<dbReference type="eggNOG" id="COG0368">
    <property type="taxonomic scope" value="Bacteria"/>
</dbReference>
<organism evidence="20 21">
    <name type="scientific">Acaryochloris marina (strain MBIC 11017)</name>
    <dbReference type="NCBI Taxonomy" id="329726"/>
    <lineage>
        <taxon>Bacteria</taxon>
        <taxon>Bacillati</taxon>
        <taxon>Cyanobacteriota</taxon>
        <taxon>Cyanophyceae</taxon>
        <taxon>Acaryochloridales</taxon>
        <taxon>Acaryochloridaceae</taxon>
        <taxon>Acaryochloris</taxon>
    </lineage>
</organism>
<evidence type="ECO:0000256" key="11">
    <source>
        <dbReference type="ARBA" id="ARBA00022842"/>
    </source>
</evidence>
<dbReference type="AlphaFoldDB" id="B0CB86"/>
<feature type="transmembrane region" description="Helical" evidence="19">
    <location>
        <begin position="137"/>
        <end position="157"/>
    </location>
</feature>
<dbReference type="HAMAP" id="MF_00719">
    <property type="entry name" value="CobS"/>
    <property type="match status" value="1"/>
</dbReference>
<evidence type="ECO:0000256" key="13">
    <source>
        <dbReference type="ARBA" id="ARBA00023136"/>
    </source>
</evidence>
<evidence type="ECO:0000256" key="12">
    <source>
        <dbReference type="ARBA" id="ARBA00022989"/>
    </source>
</evidence>
<evidence type="ECO:0000256" key="14">
    <source>
        <dbReference type="ARBA" id="ARBA00025228"/>
    </source>
</evidence>
<dbReference type="NCBIfam" id="TIGR00317">
    <property type="entry name" value="cobS"/>
    <property type="match status" value="1"/>
</dbReference>
<dbReference type="KEGG" id="amr:AM1_1704"/>
<dbReference type="HOGENOM" id="CLU_057426_3_1_3"/>
<dbReference type="Proteomes" id="UP000000268">
    <property type="component" value="Chromosome"/>
</dbReference>
<proteinExistence type="inferred from homology"/>